<accession>A0ACC1HKN7</accession>
<protein>
    <submittedName>
        <fullName evidence="1">Nucleolar protein 9</fullName>
    </submittedName>
</protein>
<proteinExistence type="predicted"/>
<dbReference type="Proteomes" id="UP001145114">
    <property type="component" value="Unassembled WGS sequence"/>
</dbReference>
<feature type="non-terminal residue" evidence="1">
    <location>
        <position position="149"/>
    </location>
</feature>
<evidence type="ECO:0000313" key="1">
    <source>
        <dbReference type="EMBL" id="KAJ1677135.1"/>
    </source>
</evidence>
<reference evidence="1" key="1">
    <citation type="submission" date="2022-06" db="EMBL/GenBank/DDBJ databases">
        <title>Phylogenomic reconstructions and comparative analyses of Kickxellomycotina fungi.</title>
        <authorList>
            <person name="Reynolds N.K."/>
            <person name="Stajich J.E."/>
            <person name="Barry K."/>
            <person name="Grigoriev I.V."/>
            <person name="Crous P."/>
            <person name="Smith M.E."/>
        </authorList>
    </citation>
    <scope>NUCLEOTIDE SEQUENCE</scope>
    <source>
        <strain evidence="1">RSA 2271</strain>
    </source>
</reference>
<name>A0ACC1HKN7_9FUNG</name>
<organism evidence="1 2">
    <name type="scientific">Spiromyces aspiralis</name>
    <dbReference type="NCBI Taxonomy" id="68401"/>
    <lineage>
        <taxon>Eukaryota</taxon>
        <taxon>Fungi</taxon>
        <taxon>Fungi incertae sedis</taxon>
        <taxon>Zoopagomycota</taxon>
        <taxon>Kickxellomycotina</taxon>
        <taxon>Kickxellomycetes</taxon>
        <taxon>Kickxellales</taxon>
        <taxon>Kickxellaceae</taxon>
        <taxon>Spiromyces</taxon>
    </lineage>
</organism>
<dbReference type="EMBL" id="JAMZIH010002925">
    <property type="protein sequence ID" value="KAJ1677135.1"/>
    <property type="molecule type" value="Genomic_DNA"/>
</dbReference>
<evidence type="ECO:0000313" key="2">
    <source>
        <dbReference type="Proteomes" id="UP001145114"/>
    </source>
</evidence>
<keyword evidence="2" id="KW-1185">Reference proteome</keyword>
<gene>
    <name evidence="1" type="primary">NOP9_2</name>
    <name evidence="1" type="ORF">EV182_006804</name>
</gene>
<comment type="caution">
    <text evidence="1">The sequence shown here is derived from an EMBL/GenBank/DDBJ whole genome shotgun (WGS) entry which is preliminary data.</text>
</comment>
<feature type="non-terminal residue" evidence="1">
    <location>
        <position position="1"/>
    </location>
</feature>
<sequence>QVVRIQAKEKKLETPNGLLDKLLRGLLSTDPTRTMPDQRRDAANEATIKDPVGSHFMQLVLQVVSAELYGKLYGLYFNGRLHELAFHPNANFVVQSLISNVRTSEQLRGIIDELGTKFQDLIFKGRIGVVRSTMDACCKLNCCHEEAVG</sequence>